<dbReference type="GeneID" id="20191003"/>
<dbReference type="Proteomes" id="UP000018817">
    <property type="component" value="Unassembled WGS sequence"/>
</dbReference>
<feature type="domain" description="PiggyBac transposable element-derived protein" evidence="1">
    <location>
        <begin position="19"/>
        <end position="80"/>
    </location>
</feature>
<dbReference type="PANTHER" id="PTHR46599:SF3">
    <property type="entry name" value="PIGGYBAC TRANSPOSABLE ELEMENT-DERIVED PROTEIN 4"/>
    <property type="match status" value="1"/>
</dbReference>
<reference evidence="2 3" key="2">
    <citation type="submission" date="2013-11" db="EMBL/GenBank/DDBJ databases">
        <title>The Genome Sequence of Phytophthora parasitica INRA-310.</title>
        <authorList>
            <consortium name="The Broad Institute Genomics Platform"/>
            <person name="Russ C."/>
            <person name="Tyler B."/>
            <person name="Panabieres F."/>
            <person name="Shan W."/>
            <person name="Tripathy S."/>
            <person name="Grunwald N."/>
            <person name="Machado M."/>
            <person name="Johnson C.S."/>
            <person name="Arredondo F."/>
            <person name="Hong C."/>
            <person name="Coffey M."/>
            <person name="Young S.K."/>
            <person name="Zeng Q."/>
            <person name="Gargeya S."/>
            <person name="Fitzgerald M."/>
            <person name="Abouelleil A."/>
            <person name="Alvarado L."/>
            <person name="Chapman S.B."/>
            <person name="Gainer-Dewar J."/>
            <person name="Goldberg J."/>
            <person name="Griggs A."/>
            <person name="Gujja S."/>
            <person name="Hansen M."/>
            <person name="Howarth C."/>
            <person name="Imamovic A."/>
            <person name="Ireland A."/>
            <person name="Larimer J."/>
            <person name="McCowan C."/>
            <person name="Murphy C."/>
            <person name="Pearson M."/>
            <person name="Poon T.W."/>
            <person name="Priest M."/>
            <person name="Roberts A."/>
            <person name="Saif S."/>
            <person name="Shea T."/>
            <person name="Sykes S."/>
            <person name="Wortman J."/>
            <person name="Nusbaum C."/>
            <person name="Birren B."/>
        </authorList>
    </citation>
    <scope>NUCLEOTIDE SEQUENCE [LARGE SCALE GENOMIC DNA]</scope>
    <source>
        <strain evidence="2 3">INRA-310</strain>
    </source>
</reference>
<dbReference type="Pfam" id="PF13843">
    <property type="entry name" value="DDE_Tnp_1_7"/>
    <property type="match status" value="1"/>
</dbReference>
<evidence type="ECO:0000313" key="3">
    <source>
        <dbReference type="Proteomes" id="UP000018817"/>
    </source>
</evidence>
<protein>
    <recommendedName>
        <fullName evidence="1">PiggyBac transposable element-derived protein domain-containing protein</fullName>
    </recommendedName>
</protein>
<dbReference type="InterPro" id="IPR029526">
    <property type="entry name" value="PGBD"/>
</dbReference>
<dbReference type="VEuPathDB" id="FungiDB:PPTG_22404"/>
<dbReference type="EMBL" id="KI669576">
    <property type="protein sequence ID" value="ETN12763.1"/>
    <property type="molecule type" value="Genomic_DNA"/>
</dbReference>
<accession>W2QHX4</accession>
<gene>
    <name evidence="2" type="ORF">PPTG_22404</name>
</gene>
<evidence type="ECO:0000259" key="1">
    <source>
        <dbReference type="Pfam" id="PF13843"/>
    </source>
</evidence>
<dbReference type="AlphaFoldDB" id="W2QHX4"/>
<dbReference type="OrthoDB" id="128416at2759"/>
<dbReference type="PANTHER" id="PTHR46599">
    <property type="entry name" value="PIGGYBAC TRANSPOSABLE ELEMENT-DERIVED PROTEIN 4"/>
    <property type="match status" value="1"/>
</dbReference>
<reference evidence="3" key="1">
    <citation type="submission" date="2011-12" db="EMBL/GenBank/DDBJ databases">
        <authorList>
            <consortium name="The Broad Institute Genome Sequencing Platform"/>
            <person name="Russ C."/>
            <person name="Tyler B."/>
            <person name="Panabieres F."/>
            <person name="Shan W."/>
            <person name="Tripathy S."/>
            <person name="Grunwald N."/>
            <person name="Machado M."/>
            <person name="Young S.K."/>
            <person name="Zeng Q."/>
            <person name="Gargeya S."/>
            <person name="Fitzgerald M."/>
            <person name="Haas B."/>
            <person name="Abouelleil A."/>
            <person name="Alvarado L."/>
            <person name="Arachchi H.M."/>
            <person name="Berlin A."/>
            <person name="Chapman S.B."/>
            <person name="Gearin G."/>
            <person name="Goldberg J."/>
            <person name="Griggs A."/>
            <person name="Gujja S."/>
            <person name="Hansen M."/>
            <person name="Heiman D."/>
            <person name="Howarth C."/>
            <person name="Larimer J."/>
            <person name="Lui A."/>
            <person name="MacDonald P.J.P."/>
            <person name="McCowen C."/>
            <person name="Montmayeur A."/>
            <person name="Murphy C."/>
            <person name="Neiman D."/>
            <person name="Pearson M."/>
            <person name="Priest M."/>
            <person name="Roberts A."/>
            <person name="Saif S."/>
            <person name="Shea T."/>
            <person name="Sisk P."/>
            <person name="Stolte C."/>
            <person name="Sykes S."/>
            <person name="Wortman J."/>
            <person name="Nusbaum C."/>
            <person name="Birren B."/>
        </authorList>
    </citation>
    <scope>NUCLEOTIDE SEQUENCE [LARGE SCALE GENOMIC DNA]</scope>
    <source>
        <strain evidence="3">INRA-310</strain>
    </source>
</reference>
<organism evidence="2 3">
    <name type="scientific">Phytophthora nicotianae (strain INRA-310)</name>
    <name type="common">Phytophthora parasitica</name>
    <dbReference type="NCBI Taxonomy" id="761204"/>
    <lineage>
        <taxon>Eukaryota</taxon>
        <taxon>Sar</taxon>
        <taxon>Stramenopiles</taxon>
        <taxon>Oomycota</taxon>
        <taxon>Peronosporomycetes</taxon>
        <taxon>Peronosporales</taxon>
        <taxon>Peronosporaceae</taxon>
        <taxon>Phytophthora</taxon>
    </lineage>
</organism>
<name>W2QHX4_PHYN3</name>
<proteinExistence type="predicted"/>
<evidence type="ECO:0000313" key="2">
    <source>
        <dbReference type="EMBL" id="ETN12763.1"/>
    </source>
</evidence>
<sequence>MAVATHNPGVNRVDVGCAKGTLTTGSCPSVVCPYLQYMGGVDRHDQLRLQSYSIQMSCRFRKYYKGLFLELVDMALVNGYITHKCNAVKQNKKLYSHY</sequence>
<dbReference type="RefSeq" id="XP_008902062.1">
    <property type="nucleotide sequence ID" value="XM_008903814.1"/>
</dbReference>